<evidence type="ECO:0000256" key="1">
    <source>
        <dbReference type="ARBA" id="ARBA00022555"/>
    </source>
</evidence>
<dbReference type="Proteomes" id="UP000570361">
    <property type="component" value="Unassembled WGS sequence"/>
</dbReference>
<proteinExistence type="predicted"/>
<evidence type="ECO:0000256" key="2">
    <source>
        <dbReference type="ARBA" id="ARBA00022884"/>
    </source>
</evidence>
<gene>
    <name evidence="5" type="ORF">FHS18_000750</name>
</gene>
<keyword evidence="6" id="KW-1185">Reference proteome</keyword>
<keyword evidence="1 3" id="KW-0820">tRNA-binding</keyword>
<evidence type="ECO:0000313" key="6">
    <source>
        <dbReference type="Proteomes" id="UP000570361"/>
    </source>
</evidence>
<dbReference type="Gene3D" id="2.40.50.140">
    <property type="entry name" value="Nucleic acid-binding proteins"/>
    <property type="match status" value="1"/>
</dbReference>
<comment type="caution">
    <text evidence="5">The sequence shown here is derived from an EMBL/GenBank/DDBJ whole genome shotgun (WGS) entry which is preliminary data.</text>
</comment>
<dbReference type="SUPFAM" id="SSF50249">
    <property type="entry name" value="Nucleic acid-binding proteins"/>
    <property type="match status" value="1"/>
</dbReference>
<keyword evidence="2 3" id="KW-0694">RNA-binding</keyword>
<dbReference type="InterPro" id="IPR012340">
    <property type="entry name" value="NA-bd_OB-fold"/>
</dbReference>
<reference evidence="5 6" key="1">
    <citation type="submission" date="2020-08" db="EMBL/GenBank/DDBJ databases">
        <title>Genomic Encyclopedia of Type Strains, Phase III (KMG-III): the genomes of soil and plant-associated and newly described type strains.</title>
        <authorList>
            <person name="Whitman W."/>
        </authorList>
    </citation>
    <scope>NUCLEOTIDE SEQUENCE [LARGE SCALE GENOMIC DNA]</scope>
    <source>
        <strain evidence="5 6">CECT 5862</strain>
    </source>
</reference>
<feature type="domain" description="TRNA-binding" evidence="4">
    <location>
        <begin position="6"/>
        <end position="53"/>
    </location>
</feature>
<dbReference type="AlphaFoldDB" id="A0A7W5AU80"/>
<accession>A0A7W5AU80</accession>
<name>A0A7W5AU80_9BACL</name>
<evidence type="ECO:0000313" key="5">
    <source>
        <dbReference type="EMBL" id="MBB3108722.1"/>
    </source>
</evidence>
<dbReference type="InterPro" id="IPR002547">
    <property type="entry name" value="tRNA-bd_dom"/>
</dbReference>
<sequence length="53" mass="5877">MATIDDFHKLDIRMGTIIEAEPFPEARIPAIKLRIDLGPVATMVNAAFPLSRL</sequence>
<dbReference type="EMBL" id="JACHXK010000001">
    <property type="protein sequence ID" value="MBB3108722.1"/>
    <property type="molecule type" value="Genomic_DNA"/>
</dbReference>
<protein>
    <submittedName>
        <fullName evidence="5">tRNA-binding EMAP/Myf-like protein</fullName>
    </submittedName>
</protein>
<evidence type="ECO:0000259" key="4">
    <source>
        <dbReference type="PROSITE" id="PS50886"/>
    </source>
</evidence>
<organism evidence="5 6">
    <name type="scientific">Paenibacillus phyllosphaerae</name>
    <dbReference type="NCBI Taxonomy" id="274593"/>
    <lineage>
        <taxon>Bacteria</taxon>
        <taxon>Bacillati</taxon>
        <taxon>Bacillota</taxon>
        <taxon>Bacilli</taxon>
        <taxon>Bacillales</taxon>
        <taxon>Paenibacillaceae</taxon>
        <taxon>Paenibacillus</taxon>
    </lineage>
</organism>
<evidence type="ECO:0000256" key="3">
    <source>
        <dbReference type="PROSITE-ProRule" id="PRU00209"/>
    </source>
</evidence>
<dbReference type="PROSITE" id="PS50886">
    <property type="entry name" value="TRBD"/>
    <property type="match status" value="1"/>
</dbReference>
<dbReference type="GO" id="GO:0000049">
    <property type="term" value="F:tRNA binding"/>
    <property type="evidence" value="ECO:0007669"/>
    <property type="project" value="UniProtKB-UniRule"/>
</dbReference>